<comment type="caution">
    <text evidence="3">The sequence shown here is derived from an EMBL/GenBank/DDBJ whole genome shotgun (WGS) entry which is preliminary data.</text>
</comment>
<keyword evidence="4" id="KW-1185">Reference proteome</keyword>
<evidence type="ECO:0000256" key="1">
    <source>
        <dbReference type="ARBA" id="ARBA00007357"/>
    </source>
</evidence>
<accession>A0A9X6NBE8</accession>
<protein>
    <submittedName>
        <fullName evidence="3">Endothelin-converting enzyme 1</fullName>
    </submittedName>
</protein>
<evidence type="ECO:0000259" key="2">
    <source>
        <dbReference type="Pfam" id="PF01431"/>
    </source>
</evidence>
<dbReference type="GO" id="GO:0016485">
    <property type="term" value="P:protein processing"/>
    <property type="evidence" value="ECO:0007669"/>
    <property type="project" value="TreeGrafter"/>
</dbReference>
<evidence type="ECO:0000313" key="4">
    <source>
        <dbReference type="Proteomes" id="UP000192578"/>
    </source>
</evidence>
<organism evidence="3 4">
    <name type="scientific">Hypsibius exemplaris</name>
    <name type="common">Freshwater tardigrade</name>
    <dbReference type="NCBI Taxonomy" id="2072580"/>
    <lineage>
        <taxon>Eukaryota</taxon>
        <taxon>Metazoa</taxon>
        <taxon>Ecdysozoa</taxon>
        <taxon>Tardigrada</taxon>
        <taxon>Eutardigrada</taxon>
        <taxon>Parachela</taxon>
        <taxon>Hypsibioidea</taxon>
        <taxon>Hypsibiidae</taxon>
        <taxon>Hypsibius</taxon>
    </lineage>
</organism>
<dbReference type="PROSITE" id="PS51885">
    <property type="entry name" value="NEPRILYSIN"/>
    <property type="match status" value="1"/>
</dbReference>
<gene>
    <name evidence="3" type="ORF">BV898_15363</name>
</gene>
<comment type="similarity">
    <text evidence="1">Belongs to the peptidase M13 family.</text>
</comment>
<dbReference type="Proteomes" id="UP000192578">
    <property type="component" value="Unassembled WGS sequence"/>
</dbReference>
<dbReference type="EMBL" id="MTYJ01000206">
    <property type="protein sequence ID" value="OWA50860.1"/>
    <property type="molecule type" value="Genomic_DNA"/>
</dbReference>
<dbReference type="InterPro" id="IPR024079">
    <property type="entry name" value="MetalloPept_cat_dom_sf"/>
</dbReference>
<feature type="domain" description="Peptidase M13 C-terminal" evidence="2">
    <location>
        <begin position="6"/>
        <end position="154"/>
    </location>
</feature>
<proteinExistence type="inferred from homology"/>
<dbReference type="PANTHER" id="PTHR11733">
    <property type="entry name" value="ZINC METALLOPROTEASE FAMILY M13 NEPRILYSIN-RELATED"/>
    <property type="match status" value="1"/>
</dbReference>
<dbReference type="SUPFAM" id="SSF55486">
    <property type="entry name" value="Metalloproteases ('zincins'), catalytic domain"/>
    <property type="match status" value="1"/>
</dbReference>
<dbReference type="AlphaFoldDB" id="A0A9X6NBE8"/>
<dbReference type="PANTHER" id="PTHR11733:SF167">
    <property type="entry name" value="FI17812P1-RELATED"/>
    <property type="match status" value="1"/>
</dbReference>
<dbReference type="GO" id="GO:0004222">
    <property type="term" value="F:metalloendopeptidase activity"/>
    <property type="evidence" value="ECO:0007669"/>
    <property type="project" value="InterPro"/>
</dbReference>
<dbReference type="InterPro" id="IPR000718">
    <property type="entry name" value="Peptidase_M13"/>
</dbReference>
<reference evidence="4" key="1">
    <citation type="submission" date="2017-01" db="EMBL/GenBank/DDBJ databases">
        <title>Comparative genomics of anhydrobiosis in the tardigrade Hypsibius dujardini.</title>
        <authorList>
            <person name="Yoshida Y."/>
            <person name="Koutsovoulos G."/>
            <person name="Laetsch D."/>
            <person name="Stevens L."/>
            <person name="Kumar S."/>
            <person name="Horikawa D."/>
            <person name="Ishino K."/>
            <person name="Komine S."/>
            <person name="Tomita M."/>
            <person name="Blaxter M."/>
            <person name="Arakawa K."/>
        </authorList>
    </citation>
    <scope>NUCLEOTIDE SEQUENCE [LARGE SCALE GENOMIC DNA]</scope>
    <source>
        <strain evidence="4">Z151</strain>
    </source>
</reference>
<dbReference type="InterPro" id="IPR018497">
    <property type="entry name" value="Peptidase_M13_C"/>
</dbReference>
<sequence>MNSAMGSKYDEEGNETDWWTAEFLQQFEQRQADFVVRYNNYTLPDVDSVIGALTLDENIVDEIGIKAAYKVYQNFRKTEAHPFKVPIEFSSWSPNQLFFLGYAQGESTTYTTKSLQHQLKDEDSPAKFCVNGPLSVMPQFAEAYNCPVGFPMNLPRVTCKSLNHPPPG</sequence>
<dbReference type="GO" id="GO:0005886">
    <property type="term" value="C:plasma membrane"/>
    <property type="evidence" value="ECO:0007669"/>
    <property type="project" value="TreeGrafter"/>
</dbReference>
<evidence type="ECO:0000313" key="3">
    <source>
        <dbReference type="EMBL" id="OWA50860.1"/>
    </source>
</evidence>
<dbReference type="Pfam" id="PF01431">
    <property type="entry name" value="Peptidase_M13"/>
    <property type="match status" value="1"/>
</dbReference>
<name>A0A9X6NBE8_HYPEX</name>
<dbReference type="OrthoDB" id="5873741at2759"/>
<dbReference type="Gene3D" id="3.40.390.10">
    <property type="entry name" value="Collagenase (Catalytic Domain)"/>
    <property type="match status" value="1"/>
</dbReference>